<dbReference type="Proteomes" id="UP000316621">
    <property type="component" value="Chromosome 7"/>
</dbReference>
<keyword evidence="1" id="KW-0472">Membrane</keyword>
<keyword evidence="1" id="KW-0812">Transmembrane</keyword>
<name>A0A4Y7KAA0_PAPSO</name>
<reference evidence="2 3" key="1">
    <citation type="journal article" date="2018" name="Science">
        <title>The opium poppy genome and morphinan production.</title>
        <authorList>
            <person name="Guo L."/>
            <person name="Winzer T."/>
            <person name="Yang X."/>
            <person name="Li Y."/>
            <person name="Ning Z."/>
            <person name="He Z."/>
            <person name="Teodor R."/>
            <person name="Lu Y."/>
            <person name="Bowser T.A."/>
            <person name="Graham I.A."/>
            <person name="Ye K."/>
        </authorList>
    </citation>
    <scope>NUCLEOTIDE SEQUENCE [LARGE SCALE GENOMIC DNA]</scope>
    <source>
        <strain evidence="3">cv. HN1</strain>
        <tissue evidence="2">Leaves</tissue>
    </source>
</reference>
<keyword evidence="3" id="KW-1185">Reference proteome</keyword>
<evidence type="ECO:0000256" key="1">
    <source>
        <dbReference type="SAM" id="Phobius"/>
    </source>
</evidence>
<proteinExistence type="predicted"/>
<sequence length="215" mass="24722">MDYGLTLNQYNDFVYCGSDFFISLILFSIGARFPNLVVAALTVLGSSSGRLSDSRPSRFNFHSLYHVHGANYFPSELFGKVSFDFLGRISFYSGWWKVQMAIRLDFARLRALMRKLLSHHQVAHQFVKVDLTLHQSKAYTNLLVPPEQEKGQVVLYAAGEFVRHCLQNKMNINEETVHTSSKFHEKARQKIFYKVYGSVLYISFTTFINLKAENA</sequence>
<evidence type="ECO:0000313" key="2">
    <source>
        <dbReference type="EMBL" id="RZC69807.1"/>
    </source>
</evidence>
<feature type="transmembrane region" description="Helical" evidence="1">
    <location>
        <begin position="191"/>
        <end position="210"/>
    </location>
</feature>
<dbReference type="EMBL" id="CM010721">
    <property type="protein sequence ID" value="RZC69807.1"/>
    <property type="molecule type" value="Genomic_DNA"/>
</dbReference>
<gene>
    <name evidence="2" type="ORF">C5167_032963</name>
</gene>
<dbReference type="Gramene" id="RZC69807">
    <property type="protein sequence ID" value="RZC69807"/>
    <property type="gene ID" value="C5167_032963"/>
</dbReference>
<protein>
    <submittedName>
        <fullName evidence="2">Uncharacterized protein</fullName>
    </submittedName>
</protein>
<keyword evidence="1" id="KW-1133">Transmembrane helix</keyword>
<accession>A0A4Y7KAA0</accession>
<evidence type="ECO:0000313" key="3">
    <source>
        <dbReference type="Proteomes" id="UP000316621"/>
    </source>
</evidence>
<dbReference type="AlphaFoldDB" id="A0A4Y7KAA0"/>
<feature type="transmembrane region" description="Helical" evidence="1">
    <location>
        <begin position="20"/>
        <end position="45"/>
    </location>
</feature>
<organism evidence="2 3">
    <name type="scientific">Papaver somniferum</name>
    <name type="common">Opium poppy</name>
    <dbReference type="NCBI Taxonomy" id="3469"/>
    <lineage>
        <taxon>Eukaryota</taxon>
        <taxon>Viridiplantae</taxon>
        <taxon>Streptophyta</taxon>
        <taxon>Embryophyta</taxon>
        <taxon>Tracheophyta</taxon>
        <taxon>Spermatophyta</taxon>
        <taxon>Magnoliopsida</taxon>
        <taxon>Ranunculales</taxon>
        <taxon>Papaveraceae</taxon>
        <taxon>Papaveroideae</taxon>
        <taxon>Papaver</taxon>
    </lineage>
</organism>